<comment type="caution">
    <text evidence="3">The sequence shown here is derived from an EMBL/GenBank/DDBJ whole genome shotgun (WGS) entry which is preliminary data.</text>
</comment>
<dbReference type="GO" id="GO:0005634">
    <property type="term" value="C:nucleus"/>
    <property type="evidence" value="ECO:0007669"/>
    <property type="project" value="TreeGrafter"/>
</dbReference>
<feature type="compositionally biased region" description="Polar residues" evidence="1">
    <location>
        <begin position="23"/>
        <end position="47"/>
    </location>
</feature>
<dbReference type="Proteomes" id="UP001415857">
    <property type="component" value="Unassembled WGS sequence"/>
</dbReference>
<gene>
    <name evidence="3" type="ORF">L1049_015204</name>
</gene>
<accession>A0AAP0RYH1</accession>
<keyword evidence="2" id="KW-1133">Transmembrane helix</keyword>
<feature type="region of interest" description="Disordered" evidence="1">
    <location>
        <begin position="1"/>
        <end position="56"/>
    </location>
</feature>
<dbReference type="GO" id="GO:0070182">
    <property type="term" value="F:DNA polymerase binding"/>
    <property type="evidence" value="ECO:0007669"/>
    <property type="project" value="TreeGrafter"/>
</dbReference>
<feature type="compositionally biased region" description="Basic and acidic residues" evidence="1">
    <location>
        <begin position="1"/>
        <end position="16"/>
    </location>
</feature>
<organism evidence="3 4">
    <name type="scientific">Liquidambar formosana</name>
    <name type="common">Formosan gum</name>
    <dbReference type="NCBI Taxonomy" id="63359"/>
    <lineage>
        <taxon>Eukaryota</taxon>
        <taxon>Viridiplantae</taxon>
        <taxon>Streptophyta</taxon>
        <taxon>Embryophyta</taxon>
        <taxon>Tracheophyta</taxon>
        <taxon>Spermatophyta</taxon>
        <taxon>Magnoliopsida</taxon>
        <taxon>eudicotyledons</taxon>
        <taxon>Gunneridae</taxon>
        <taxon>Pentapetalae</taxon>
        <taxon>Saxifragales</taxon>
        <taxon>Altingiaceae</taxon>
        <taxon>Liquidambar</taxon>
    </lineage>
</organism>
<protein>
    <submittedName>
        <fullName evidence="3">Uncharacterized protein</fullName>
    </submittedName>
</protein>
<dbReference type="PANTHER" id="PTHR28637:SF1">
    <property type="entry name" value="DNA REPLICATION FACTOR CDT1"/>
    <property type="match status" value="1"/>
</dbReference>
<dbReference type="SUPFAM" id="SSF46785">
    <property type="entry name" value="Winged helix' DNA-binding domain"/>
    <property type="match status" value="1"/>
</dbReference>
<reference evidence="3 4" key="1">
    <citation type="journal article" date="2024" name="Plant J.">
        <title>Genome sequences and population genomics reveal climatic adaptation and genomic divergence between two closely related sweetgum species.</title>
        <authorList>
            <person name="Xu W.Q."/>
            <person name="Ren C.Q."/>
            <person name="Zhang X.Y."/>
            <person name="Comes H.P."/>
            <person name="Liu X.H."/>
            <person name="Li Y.G."/>
            <person name="Kettle C.J."/>
            <person name="Jalonen R."/>
            <person name="Gaisberger H."/>
            <person name="Ma Y.Z."/>
            <person name="Qiu Y.X."/>
        </authorList>
    </citation>
    <scope>NUCLEOTIDE SEQUENCE [LARGE SCALE GENOMIC DNA]</scope>
    <source>
        <strain evidence="3">Hangzhou</strain>
    </source>
</reference>
<proteinExistence type="predicted"/>
<dbReference type="EMBL" id="JBBPBK010000004">
    <property type="protein sequence ID" value="KAK9286799.1"/>
    <property type="molecule type" value="Genomic_DNA"/>
</dbReference>
<keyword evidence="2" id="KW-0472">Membrane</keyword>
<dbReference type="GO" id="GO:0003677">
    <property type="term" value="F:DNA binding"/>
    <property type="evidence" value="ECO:0007669"/>
    <property type="project" value="InterPro"/>
</dbReference>
<dbReference type="InterPro" id="IPR036390">
    <property type="entry name" value="WH_DNA-bd_sf"/>
</dbReference>
<evidence type="ECO:0000313" key="3">
    <source>
        <dbReference type="EMBL" id="KAK9286799.1"/>
    </source>
</evidence>
<name>A0AAP0RYH1_LIQFO</name>
<keyword evidence="2" id="KW-0812">Transmembrane</keyword>
<dbReference type="AlphaFoldDB" id="A0AAP0RYH1"/>
<dbReference type="GO" id="GO:0000278">
    <property type="term" value="P:mitotic cell cycle"/>
    <property type="evidence" value="ECO:0007669"/>
    <property type="project" value="TreeGrafter"/>
</dbReference>
<keyword evidence="4" id="KW-1185">Reference proteome</keyword>
<dbReference type="PANTHER" id="PTHR28637">
    <property type="entry name" value="DNA REPLICATION FACTOR CDT1"/>
    <property type="match status" value="1"/>
</dbReference>
<dbReference type="GO" id="GO:0030174">
    <property type="term" value="P:regulation of DNA-templated DNA replication initiation"/>
    <property type="evidence" value="ECO:0007669"/>
    <property type="project" value="InterPro"/>
</dbReference>
<evidence type="ECO:0000313" key="4">
    <source>
        <dbReference type="Proteomes" id="UP001415857"/>
    </source>
</evidence>
<sequence length="229" mass="25615">MDWSESKPFDSFEAKKIVHSNPKPASSSVTSAKTLSPQPDQNPWNSKTPEKPMPTLQGVRNGVAALSLTEVRKVAKGQSDQDRSDIRMVPTLSSARKEKYEMMAKDFSDLEFSVRFLKTGGSIRLFRNICRILECEPDKRRFSYGHLAQLKFILPERIRIETAIVCGAHSSGQDLLVTLDFGSGNSYITDVFCSRLLVFLKSHPEVTHVSLLPMAIMGVFVLITLHNTV</sequence>
<evidence type="ECO:0000256" key="1">
    <source>
        <dbReference type="SAM" id="MobiDB-lite"/>
    </source>
</evidence>
<evidence type="ECO:0000256" key="2">
    <source>
        <dbReference type="SAM" id="Phobius"/>
    </source>
</evidence>
<dbReference type="GO" id="GO:0000076">
    <property type="term" value="P:DNA replication checkpoint signaling"/>
    <property type="evidence" value="ECO:0007669"/>
    <property type="project" value="TreeGrafter"/>
</dbReference>
<feature type="transmembrane region" description="Helical" evidence="2">
    <location>
        <begin position="206"/>
        <end position="225"/>
    </location>
</feature>
<dbReference type="InterPro" id="IPR045173">
    <property type="entry name" value="Cdt1"/>
</dbReference>
<dbReference type="GO" id="GO:0071163">
    <property type="term" value="P:DNA replication preinitiation complex assembly"/>
    <property type="evidence" value="ECO:0007669"/>
    <property type="project" value="InterPro"/>
</dbReference>